<dbReference type="AlphaFoldDB" id="A0A843U5A9"/>
<keyword evidence="1" id="KW-0175">Coiled coil</keyword>
<feature type="region of interest" description="Disordered" evidence="2">
    <location>
        <begin position="164"/>
        <end position="366"/>
    </location>
</feature>
<reference evidence="3" key="1">
    <citation type="submission" date="2017-07" db="EMBL/GenBank/DDBJ databases">
        <title>Taro Niue Genome Assembly and Annotation.</title>
        <authorList>
            <person name="Atibalentja N."/>
            <person name="Keating K."/>
            <person name="Fields C.J."/>
        </authorList>
    </citation>
    <scope>NUCLEOTIDE SEQUENCE</scope>
    <source>
        <strain evidence="3">Niue_2</strain>
        <tissue evidence="3">Leaf</tissue>
    </source>
</reference>
<dbReference type="SMR" id="A0A843U5A9"/>
<feature type="compositionally biased region" description="Polar residues" evidence="2">
    <location>
        <begin position="203"/>
        <end position="219"/>
    </location>
</feature>
<dbReference type="GO" id="GO:0072699">
    <property type="term" value="P:protein localization to cortical microtubule cytoskeleton"/>
    <property type="evidence" value="ECO:0007669"/>
    <property type="project" value="TreeGrafter"/>
</dbReference>
<evidence type="ECO:0000256" key="1">
    <source>
        <dbReference type="ARBA" id="ARBA00023054"/>
    </source>
</evidence>
<name>A0A843U5A9_COLES</name>
<feature type="region of interest" description="Disordered" evidence="2">
    <location>
        <begin position="379"/>
        <end position="399"/>
    </location>
</feature>
<feature type="compositionally biased region" description="Polar residues" evidence="2">
    <location>
        <begin position="40"/>
        <end position="51"/>
    </location>
</feature>
<feature type="compositionally biased region" description="Low complexity" evidence="2">
    <location>
        <begin position="282"/>
        <end position="309"/>
    </location>
</feature>
<feature type="compositionally biased region" description="Pro residues" evidence="2">
    <location>
        <begin position="315"/>
        <end position="333"/>
    </location>
</feature>
<dbReference type="PANTHER" id="PTHR31342:SF18">
    <property type="entry name" value="OS01G0651932 PROTEIN"/>
    <property type="match status" value="1"/>
</dbReference>
<dbReference type="EMBL" id="NMUH01000335">
    <property type="protein sequence ID" value="MQL77180.1"/>
    <property type="molecule type" value="Genomic_DNA"/>
</dbReference>
<evidence type="ECO:0008006" key="5">
    <source>
        <dbReference type="Google" id="ProtNLM"/>
    </source>
</evidence>
<dbReference type="GO" id="GO:0055028">
    <property type="term" value="C:cortical microtubule"/>
    <property type="evidence" value="ECO:0007669"/>
    <property type="project" value="TreeGrafter"/>
</dbReference>
<dbReference type="PANTHER" id="PTHR31342">
    <property type="entry name" value="PROTEIN CHUP1, CHLOROPLASTIC"/>
    <property type="match status" value="1"/>
</dbReference>
<accession>A0A843U5A9</accession>
<evidence type="ECO:0000313" key="4">
    <source>
        <dbReference type="Proteomes" id="UP000652761"/>
    </source>
</evidence>
<comment type="caution">
    <text evidence="3">The sequence shown here is derived from an EMBL/GenBank/DDBJ whole genome shotgun (WGS) entry which is preliminary data.</text>
</comment>
<feature type="compositionally biased region" description="Basic and acidic residues" evidence="2">
    <location>
        <begin position="164"/>
        <end position="187"/>
    </location>
</feature>
<feature type="compositionally biased region" description="Pro residues" evidence="2">
    <location>
        <begin position="345"/>
        <end position="355"/>
    </location>
</feature>
<feature type="compositionally biased region" description="Basic and acidic residues" evidence="2">
    <location>
        <begin position="241"/>
        <end position="259"/>
    </location>
</feature>
<sequence length="648" mass="72534">MVAGKVKSAMGFQKSPATPKQETPRSFFSPGSQKVGGGSQNKSGGAPSSRSFGVYFPRSSAQVQPRPPDVAELVRLVEDLREKESRLRTELLEHKILKETVAIVPFLEKEIAAKNEELELSRQRVQDLEEENHSLRFELESLRSEISDAEEMRETEMENKIKDMETEIEEMRKLVSEQQRRADEKHRSLCNGARDSEDCFPSQRFQGLTDMSSSSNNLKNPRKCQKSPDTAWSLETPRPVEPSDLKGEDVETDRAHQEPSELAIPAVPRSRAPRVPKPPPTRCTTSVSSSSSSSCSSSASSHPVVVSSTTERKTNPPPPPACPAPAVPPPPPTALESTRGTGTARPPPPPPPPPSRGAKGGAAKVRRVPEVVEFYHSLMRRDSKREGSGGVPEAPTAASTKSMIGEIENRSAHLLAIKSEVETQGDFIRFLIREVENSAFTNIEDVVAFVKWLDDELCFLVDERAVLKHFDWPERKADAMREAAFGYCDLKKLDSEASSFRDDLRQPCASSLKKLQALFEKLEHGVYNLSRVREAAIKRYKAFQIPWEWMQDTGYITQIKLASVTLAMKYMKRISVELETVGGTPEEEELMLQGVRFAFRVHQFAGGFDMETMRAFQEFKDKARSCLLKENQSHHQQSQRPVCRTTSR</sequence>
<feature type="region of interest" description="Disordered" evidence="2">
    <location>
        <begin position="1"/>
        <end position="67"/>
    </location>
</feature>
<gene>
    <name evidence="3" type="ORF">Taro_009591</name>
</gene>
<organism evidence="3 4">
    <name type="scientific">Colocasia esculenta</name>
    <name type="common">Wild taro</name>
    <name type="synonym">Arum esculentum</name>
    <dbReference type="NCBI Taxonomy" id="4460"/>
    <lineage>
        <taxon>Eukaryota</taxon>
        <taxon>Viridiplantae</taxon>
        <taxon>Streptophyta</taxon>
        <taxon>Embryophyta</taxon>
        <taxon>Tracheophyta</taxon>
        <taxon>Spermatophyta</taxon>
        <taxon>Magnoliopsida</taxon>
        <taxon>Liliopsida</taxon>
        <taxon>Araceae</taxon>
        <taxon>Aroideae</taxon>
        <taxon>Colocasieae</taxon>
        <taxon>Colocasia</taxon>
    </lineage>
</organism>
<evidence type="ECO:0000256" key="2">
    <source>
        <dbReference type="SAM" id="MobiDB-lite"/>
    </source>
</evidence>
<evidence type="ECO:0000313" key="3">
    <source>
        <dbReference type="EMBL" id="MQL77180.1"/>
    </source>
</evidence>
<dbReference type="OrthoDB" id="1922539at2759"/>
<proteinExistence type="predicted"/>
<dbReference type="Proteomes" id="UP000652761">
    <property type="component" value="Unassembled WGS sequence"/>
</dbReference>
<dbReference type="InterPro" id="IPR040265">
    <property type="entry name" value="CHUP1/IPGA1-like"/>
</dbReference>
<feature type="compositionally biased region" description="Polar residues" evidence="2">
    <location>
        <begin position="15"/>
        <end position="32"/>
    </location>
</feature>
<keyword evidence="4" id="KW-1185">Reference proteome</keyword>
<protein>
    <recommendedName>
        <fullName evidence="5">Protein CHUP1, chloroplastic</fullName>
    </recommendedName>
</protein>